<gene>
    <name evidence="2" type="ORF">TCMB3V08_LOCUS11333</name>
</gene>
<organism evidence="2">
    <name type="scientific">Timema californicum</name>
    <name type="common">California timema</name>
    <name type="synonym">Walking stick</name>
    <dbReference type="NCBI Taxonomy" id="61474"/>
    <lineage>
        <taxon>Eukaryota</taxon>
        <taxon>Metazoa</taxon>
        <taxon>Ecdysozoa</taxon>
        <taxon>Arthropoda</taxon>
        <taxon>Hexapoda</taxon>
        <taxon>Insecta</taxon>
        <taxon>Pterygota</taxon>
        <taxon>Neoptera</taxon>
        <taxon>Polyneoptera</taxon>
        <taxon>Phasmatodea</taxon>
        <taxon>Timematodea</taxon>
        <taxon>Timematoidea</taxon>
        <taxon>Timematidae</taxon>
        <taxon>Timema</taxon>
    </lineage>
</organism>
<dbReference type="InterPro" id="IPR052444">
    <property type="entry name" value="Spz/Toll_ligand-like"/>
</dbReference>
<dbReference type="GO" id="GO:0008083">
    <property type="term" value="F:growth factor activity"/>
    <property type="evidence" value="ECO:0007669"/>
    <property type="project" value="TreeGrafter"/>
</dbReference>
<dbReference type="GO" id="GO:0021556">
    <property type="term" value="P:central nervous system formation"/>
    <property type="evidence" value="ECO:0007669"/>
    <property type="project" value="TreeGrafter"/>
</dbReference>
<evidence type="ECO:0000313" key="2">
    <source>
        <dbReference type="EMBL" id="CAD7578796.1"/>
    </source>
</evidence>
<proteinExistence type="predicted"/>
<accession>A0A7R9JH02</accession>
<feature type="region of interest" description="Disordered" evidence="1">
    <location>
        <begin position="130"/>
        <end position="155"/>
    </location>
</feature>
<dbReference type="PANTHER" id="PTHR23199:SF12">
    <property type="entry name" value="NEUROTROPHIN 1-RELATED"/>
    <property type="match status" value="1"/>
</dbReference>
<feature type="region of interest" description="Disordered" evidence="1">
    <location>
        <begin position="233"/>
        <end position="262"/>
    </location>
</feature>
<dbReference type="PANTHER" id="PTHR23199">
    <property type="entry name" value="NEUROTROPHIN 1-RELATED"/>
    <property type="match status" value="1"/>
</dbReference>
<reference evidence="2" key="1">
    <citation type="submission" date="2020-11" db="EMBL/GenBank/DDBJ databases">
        <authorList>
            <person name="Tran Van P."/>
        </authorList>
    </citation>
    <scope>NUCLEOTIDE SEQUENCE</scope>
</reference>
<feature type="compositionally biased region" description="Basic residues" evidence="1">
    <location>
        <begin position="183"/>
        <end position="194"/>
    </location>
</feature>
<evidence type="ECO:0000256" key="1">
    <source>
        <dbReference type="SAM" id="MobiDB-lite"/>
    </source>
</evidence>
<dbReference type="SUPFAM" id="SSF57501">
    <property type="entry name" value="Cystine-knot cytokines"/>
    <property type="match status" value="1"/>
</dbReference>
<dbReference type="AlphaFoldDB" id="A0A7R9JH02"/>
<protein>
    <submittedName>
        <fullName evidence="2">(California timema) hypothetical protein</fullName>
    </submittedName>
</protein>
<feature type="compositionally biased region" description="Low complexity" evidence="1">
    <location>
        <begin position="146"/>
        <end position="155"/>
    </location>
</feature>
<feature type="region of interest" description="Disordered" evidence="1">
    <location>
        <begin position="181"/>
        <end position="206"/>
    </location>
</feature>
<sequence>MSHAPDDLLVDCLRGVEDHMEGGGGPGRSMSNREMQMLLRREGGEEGRGVDCCPSVLEMVEPEGGKNADDMYVELFRDGDKRQRFYELSCRQDVEGKPCRFMDRRLHNQSRCVQKYSYSYAIVRDSLPTADSADQQRHHHHHHNNNQHLSKSFPSFSSSSGGSDWMLDYIKIRSGCSCEVMPKAKKKRSNRGAHRNSTGEVVGGSNVKKLRAPHKHITSPPRLFSTETRNLRRSYASKMPHPRKENKRRSTCADPCAPVTVQ</sequence>
<dbReference type="EMBL" id="OE188723">
    <property type="protein sequence ID" value="CAD7578796.1"/>
    <property type="molecule type" value="Genomic_DNA"/>
</dbReference>
<feature type="compositionally biased region" description="Basic residues" evidence="1">
    <location>
        <begin position="240"/>
        <end position="250"/>
    </location>
</feature>
<dbReference type="GO" id="GO:0005121">
    <property type="term" value="F:Toll binding"/>
    <property type="evidence" value="ECO:0007669"/>
    <property type="project" value="TreeGrafter"/>
</dbReference>
<dbReference type="InterPro" id="IPR029034">
    <property type="entry name" value="Cystine-knot_cytokine"/>
</dbReference>
<dbReference type="GO" id="GO:0005576">
    <property type="term" value="C:extracellular region"/>
    <property type="evidence" value="ECO:0007669"/>
    <property type="project" value="TreeGrafter"/>
</dbReference>
<dbReference type="GO" id="GO:0045087">
    <property type="term" value="P:innate immune response"/>
    <property type="evidence" value="ECO:0007669"/>
    <property type="project" value="TreeGrafter"/>
</dbReference>
<dbReference type="Gene3D" id="2.10.90.10">
    <property type="entry name" value="Cystine-knot cytokines"/>
    <property type="match status" value="1"/>
</dbReference>
<name>A0A7R9JH02_TIMCA</name>